<protein>
    <submittedName>
        <fullName evidence="1">Uncharacterized protein</fullName>
    </submittedName>
</protein>
<accession>V2Q8E0</accession>
<proteinExistence type="predicted"/>
<dbReference type="KEGG" id="msch:N508_002006"/>
<organism evidence="1 2">
    <name type="scientific">Mucispirillum schaedleri ASF457</name>
    <dbReference type="NCBI Taxonomy" id="1379858"/>
    <lineage>
        <taxon>Bacteria</taxon>
        <taxon>Pseudomonadati</taxon>
        <taxon>Deferribacterota</taxon>
        <taxon>Deferribacteres</taxon>
        <taxon>Deferribacterales</taxon>
        <taxon>Mucispirillaceae</taxon>
        <taxon>Mucispirillum</taxon>
    </lineage>
</organism>
<reference evidence="1" key="1">
    <citation type="journal article" date="2014" name="Genome Announc.">
        <title>Draft genome sequences of the altered schaedler flora, a defined bacterial community from gnotobiotic mice.</title>
        <authorList>
            <person name="Wannemuehler M.J."/>
            <person name="Overstreet A.M."/>
            <person name="Ward D.V."/>
            <person name="Phillips G.J."/>
        </authorList>
    </citation>
    <scope>NUCLEOTIDE SEQUENCE</scope>
    <source>
        <strain evidence="1">ASF457</strain>
    </source>
</reference>
<dbReference type="AlphaFoldDB" id="V2Q8E0"/>
<sequence>MKKYLMIILIFSVSFQLYGQSSNFFGNIHVITPKDYFNADNTSYYFGYDGIKTIKIDNSSLIMNELAVFSNHGYGHISFSSFLTGVSEALYADDGSLVIYRTNNDFSCQNDTDSNCLYSPVYIRKINKKSLTGNMSLYRIDNTIPLEEKDIINFPAGSELYSIVVEVPGYDLSTFLDMTSLVCSKNEDNLCRGVINNGVIDKAALFELSNIKEKDKEFLFSDTGDGLVYNFDLIDNKVIPYNKECVQSAVAFDDLQGCIESSMPKGTITQNRHPSGIIYWEIDYKNPAVDNVFFWVNNRGEPFKAYTNSRLVYNFSLFNKNAADVISRVFIGKFE</sequence>
<reference evidence="1" key="3">
    <citation type="submission" date="2022-06" db="EMBL/GenBank/DDBJ databases">
        <title>Resources to Facilitate Use of the Altered Schaedler Flora (ASF) Mouse Model to Study Microbiome Function.</title>
        <authorList>
            <person name="Proctor A."/>
            <person name="Parvinroo S."/>
            <person name="Richie T."/>
            <person name="Jia X."/>
            <person name="Lee S.T.M."/>
            <person name="Karp P.D."/>
            <person name="Paley S."/>
            <person name="Kostic A.D."/>
            <person name="Pierre J.F."/>
            <person name="Wannemuehler M.J."/>
            <person name="Phillips G.J."/>
        </authorList>
    </citation>
    <scope>NUCLEOTIDE SEQUENCE</scope>
    <source>
        <strain evidence="1">ASF457</strain>
    </source>
</reference>
<evidence type="ECO:0000313" key="1">
    <source>
        <dbReference type="EMBL" id="USF24912.1"/>
    </source>
</evidence>
<dbReference type="RefSeq" id="WP_023276551.1">
    <property type="nucleotide sequence ID" value="NZ_CP097562.1"/>
</dbReference>
<keyword evidence="2" id="KW-1185">Reference proteome</keyword>
<gene>
    <name evidence="1" type="ORF">N508_002006</name>
</gene>
<dbReference type="EMBL" id="CP097562">
    <property type="protein sequence ID" value="USF24912.1"/>
    <property type="molecule type" value="Genomic_DNA"/>
</dbReference>
<name>V2Q8E0_9BACT</name>
<evidence type="ECO:0000313" key="2">
    <source>
        <dbReference type="Proteomes" id="UP000017429"/>
    </source>
</evidence>
<dbReference type="Proteomes" id="UP000017429">
    <property type="component" value="Chromosome"/>
</dbReference>
<reference evidence="1" key="2">
    <citation type="submission" date="2022-05" db="EMBL/GenBank/DDBJ databases">
        <authorList>
            <person name="Proctor A.L."/>
            <person name="Phillips G.J."/>
            <person name="Wannemuehler M.J."/>
        </authorList>
    </citation>
    <scope>NUCLEOTIDE SEQUENCE</scope>
    <source>
        <strain evidence="1">ASF457</strain>
    </source>
</reference>